<comment type="pathway">
    <text evidence="1 7 8">Carbohydrate degradation; glycolysis; D-glyceraldehyde 3-phosphate from glycerone phosphate: step 1/1.</text>
</comment>
<dbReference type="Pfam" id="PF00121">
    <property type="entry name" value="TIM"/>
    <property type="match status" value="1"/>
</dbReference>
<dbReference type="EMBL" id="PDUD01000036">
    <property type="protein sequence ID" value="PHN02882.1"/>
    <property type="molecule type" value="Genomic_DNA"/>
</dbReference>
<evidence type="ECO:0000256" key="3">
    <source>
        <dbReference type="ARBA" id="ARBA00022432"/>
    </source>
</evidence>
<name>A0A2D0N2W3_FLAN2</name>
<comment type="caution">
    <text evidence="9">The sequence shown here is derived from an EMBL/GenBank/DDBJ whole genome shotgun (WGS) entry which is preliminary data.</text>
</comment>
<feature type="active site" description="Electrophile" evidence="7">
    <location>
        <position position="96"/>
    </location>
</feature>
<dbReference type="FunFam" id="3.20.20.70:FF:000016">
    <property type="entry name" value="Triosephosphate isomerase"/>
    <property type="match status" value="1"/>
</dbReference>
<evidence type="ECO:0000256" key="5">
    <source>
        <dbReference type="ARBA" id="ARBA00023152"/>
    </source>
</evidence>
<gene>
    <name evidence="7" type="primary">tpiA</name>
    <name evidence="9" type="ORF">CRP01_30355</name>
</gene>
<evidence type="ECO:0000256" key="4">
    <source>
        <dbReference type="ARBA" id="ARBA00022490"/>
    </source>
</evidence>
<comment type="pathway">
    <text evidence="7 8">Carbohydrate biosynthesis; gluconeogenesis.</text>
</comment>
<dbReference type="GO" id="GO:0046166">
    <property type="term" value="P:glyceraldehyde-3-phosphate biosynthetic process"/>
    <property type="evidence" value="ECO:0007669"/>
    <property type="project" value="TreeGrafter"/>
</dbReference>
<dbReference type="CDD" id="cd00311">
    <property type="entry name" value="TIM"/>
    <property type="match status" value="1"/>
</dbReference>
<accession>A0A2D0N2W3</accession>
<feature type="binding site" evidence="7">
    <location>
        <position position="174"/>
    </location>
    <ligand>
        <name>substrate</name>
    </ligand>
</feature>
<dbReference type="RefSeq" id="WP_099153822.1">
    <property type="nucleotide sequence ID" value="NZ_PDUD01000036.1"/>
</dbReference>
<dbReference type="OrthoDB" id="9809429at2"/>
<dbReference type="GO" id="GO:0005829">
    <property type="term" value="C:cytosol"/>
    <property type="evidence" value="ECO:0007669"/>
    <property type="project" value="TreeGrafter"/>
</dbReference>
<organism evidence="9 10">
    <name type="scientific">Flavilitoribacter nigricans (strain ATCC 23147 / DSM 23189 / NBRC 102662 / NCIMB 1420 / SS-2)</name>
    <name type="common">Lewinella nigricans</name>
    <dbReference type="NCBI Taxonomy" id="1122177"/>
    <lineage>
        <taxon>Bacteria</taxon>
        <taxon>Pseudomonadati</taxon>
        <taxon>Bacteroidota</taxon>
        <taxon>Saprospiria</taxon>
        <taxon>Saprospirales</taxon>
        <taxon>Lewinellaceae</taxon>
        <taxon>Flavilitoribacter</taxon>
    </lineage>
</organism>
<dbReference type="GO" id="GO:0004807">
    <property type="term" value="F:triose-phosphate isomerase activity"/>
    <property type="evidence" value="ECO:0007669"/>
    <property type="project" value="UniProtKB-UniRule"/>
</dbReference>
<keyword evidence="6 7" id="KW-0413">Isomerase</keyword>
<dbReference type="GO" id="GO:0006094">
    <property type="term" value="P:gluconeogenesis"/>
    <property type="evidence" value="ECO:0007669"/>
    <property type="project" value="UniProtKB-UniRule"/>
</dbReference>
<dbReference type="InterPro" id="IPR000652">
    <property type="entry name" value="Triosephosphate_isomerase"/>
</dbReference>
<evidence type="ECO:0000313" key="9">
    <source>
        <dbReference type="EMBL" id="PHN02882.1"/>
    </source>
</evidence>
<dbReference type="AlphaFoldDB" id="A0A2D0N2W3"/>
<keyword evidence="3 7" id="KW-0312">Gluconeogenesis</keyword>
<proteinExistence type="inferred from homology"/>
<comment type="catalytic activity">
    <reaction evidence="7 8">
        <text>D-glyceraldehyde 3-phosphate = dihydroxyacetone phosphate</text>
        <dbReference type="Rhea" id="RHEA:18585"/>
        <dbReference type="ChEBI" id="CHEBI:57642"/>
        <dbReference type="ChEBI" id="CHEBI:59776"/>
        <dbReference type="EC" id="5.3.1.1"/>
    </reaction>
</comment>
<dbReference type="Proteomes" id="UP000223913">
    <property type="component" value="Unassembled WGS sequence"/>
</dbReference>
<dbReference type="SUPFAM" id="SSF51351">
    <property type="entry name" value="Triosephosphate isomerase (TIM)"/>
    <property type="match status" value="1"/>
</dbReference>
<dbReference type="EC" id="5.3.1.1" evidence="7 8"/>
<dbReference type="PROSITE" id="PS51440">
    <property type="entry name" value="TIM_2"/>
    <property type="match status" value="1"/>
</dbReference>
<comment type="similarity">
    <text evidence="2 7 8">Belongs to the triosephosphate isomerase family.</text>
</comment>
<feature type="binding site" evidence="7">
    <location>
        <position position="214"/>
    </location>
    <ligand>
        <name>substrate</name>
    </ligand>
</feature>
<keyword evidence="5 7" id="KW-0324">Glycolysis</keyword>
<dbReference type="InterPro" id="IPR020861">
    <property type="entry name" value="Triosephosphate_isomerase_AS"/>
</dbReference>
<dbReference type="PROSITE" id="PS00171">
    <property type="entry name" value="TIM_1"/>
    <property type="match status" value="1"/>
</dbReference>
<evidence type="ECO:0000256" key="8">
    <source>
        <dbReference type="RuleBase" id="RU363013"/>
    </source>
</evidence>
<evidence type="ECO:0000256" key="7">
    <source>
        <dbReference type="HAMAP-Rule" id="MF_00147"/>
    </source>
</evidence>
<comment type="subcellular location">
    <subcellularLocation>
        <location evidence="7 8">Cytoplasm</location>
    </subcellularLocation>
</comment>
<dbReference type="InterPro" id="IPR035990">
    <property type="entry name" value="TIM_sf"/>
</dbReference>
<dbReference type="GO" id="GO:0019563">
    <property type="term" value="P:glycerol catabolic process"/>
    <property type="evidence" value="ECO:0007669"/>
    <property type="project" value="TreeGrafter"/>
</dbReference>
<comment type="subunit">
    <text evidence="7 8">Homodimer.</text>
</comment>
<dbReference type="GO" id="GO:0006096">
    <property type="term" value="P:glycolytic process"/>
    <property type="evidence" value="ECO:0007669"/>
    <property type="project" value="UniProtKB-UniRule"/>
</dbReference>
<evidence type="ECO:0000256" key="6">
    <source>
        <dbReference type="ARBA" id="ARBA00023235"/>
    </source>
</evidence>
<feature type="binding site" evidence="7">
    <location>
        <begin position="10"/>
        <end position="12"/>
    </location>
    <ligand>
        <name>substrate</name>
    </ligand>
</feature>
<dbReference type="UniPathway" id="UPA00109">
    <property type="reaction ID" value="UER00189"/>
</dbReference>
<dbReference type="InterPro" id="IPR013785">
    <property type="entry name" value="Aldolase_TIM"/>
</dbReference>
<comment type="function">
    <text evidence="7">Involved in the gluconeogenesis. Catalyzes stereospecifically the conversion of dihydroxyacetone phosphate (DHAP) to D-glyceraldehyde-3-phosphate (G3P).</text>
</comment>
<evidence type="ECO:0000256" key="2">
    <source>
        <dbReference type="ARBA" id="ARBA00007422"/>
    </source>
</evidence>
<dbReference type="HAMAP" id="MF_00147_B">
    <property type="entry name" value="TIM_B"/>
    <property type="match status" value="1"/>
</dbReference>
<dbReference type="PANTHER" id="PTHR21139">
    <property type="entry name" value="TRIOSEPHOSPHATE ISOMERASE"/>
    <property type="match status" value="1"/>
</dbReference>
<evidence type="ECO:0000256" key="1">
    <source>
        <dbReference type="ARBA" id="ARBA00004680"/>
    </source>
</evidence>
<keyword evidence="4 7" id="KW-0963">Cytoplasm</keyword>
<dbReference type="UniPathway" id="UPA00138"/>
<dbReference type="NCBIfam" id="TIGR00419">
    <property type="entry name" value="tim"/>
    <property type="match status" value="1"/>
</dbReference>
<reference evidence="9 10" key="1">
    <citation type="submission" date="2017-10" db="EMBL/GenBank/DDBJ databases">
        <title>The draft genome sequence of Lewinella nigricans NBRC 102662.</title>
        <authorList>
            <person name="Wang K."/>
        </authorList>
    </citation>
    <scope>NUCLEOTIDE SEQUENCE [LARGE SCALE GENOMIC DNA]</scope>
    <source>
        <strain evidence="9 10">NBRC 102662</strain>
    </source>
</reference>
<keyword evidence="10" id="KW-1185">Reference proteome</keyword>
<feature type="active site" description="Proton acceptor" evidence="7">
    <location>
        <position position="168"/>
    </location>
</feature>
<feature type="binding site" evidence="7">
    <location>
        <begin position="235"/>
        <end position="236"/>
    </location>
    <ligand>
        <name>substrate</name>
    </ligand>
</feature>
<protein>
    <recommendedName>
        <fullName evidence="7 8">Triosephosphate isomerase</fullName>
        <shortName evidence="7">TIM</shortName>
        <shortName evidence="7">TPI</shortName>
        <ecNumber evidence="7 8">5.3.1.1</ecNumber>
    </recommendedName>
    <alternativeName>
        <fullName evidence="7">Triose-phosphate isomerase</fullName>
    </alternativeName>
</protein>
<evidence type="ECO:0000313" key="10">
    <source>
        <dbReference type="Proteomes" id="UP000223913"/>
    </source>
</evidence>
<dbReference type="Gene3D" id="3.20.20.70">
    <property type="entry name" value="Aldolase class I"/>
    <property type="match status" value="1"/>
</dbReference>
<dbReference type="InterPro" id="IPR022896">
    <property type="entry name" value="TrioseP_Isoase_bac/euk"/>
</dbReference>
<dbReference type="PANTHER" id="PTHR21139:SF42">
    <property type="entry name" value="TRIOSEPHOSPHATE ISOMERASE"/>
    <property type="match status" value="1"/>
</dbReference>
<sequence length="251" mass="26761">MKRQQIVAGNWKMNKDLAEGKDLAKAVAAQKSASDVVLILGTPFIHLSAVSEIIDGTDNLHLSAQNCHQEESGAYTGEISASMLKSVGAEYVILGHSERREYFGEDEALLAKKVDIALAHGLIPIFCCGEKLDVREAENHVALVKEQLSGSVFHLSADAFGKIVIAYEPVWAIGTGRTASPEQAQEMHAAIREMISEQYGAEVAEATSILYGGSCKPGNAKEIFSQPDVDGGLIGGASLKAEDFVAIANSF</sequence>